<feature type="non-terminal residue" evidence="2">
    <location>
        <position position="119"/>
    </location>
</feature>
<sequence>MLQKSGCSYGCQMDITNSKKKLKIGESKHIYHLRLSSKLLAPILYREEVEELMLQELYGEVLDDLAKFNISFWELAKQKHPAISRLAIKLLNNPVSSAQLERAFIIGRMSTAPFETHLR</sequence>
<reference evidence="2 3" key="1">
    <citation type="submission" date="2023-02" db="EMBL/GenBank/DDBJ databases">
        <title>LHISI_Scaffold_Assembly.</title>
        <authorList>
            <person name="Stuart O.P."/>
            <person name="Cleave R."/>
            <person name="Magrath M.J.L."/>
            <person name="Mikheyev A.S."/>
        </authorList>
    </citation>
    <scope>NUCLEOTIDE SEQUENCE [LARGE SCALE GENOMIC DNA]</scope>
    <source>
        <strain evidence="2">Daus_M_001</strain>
        <tissue evidence="2">Leg muscle</tissue>
    </source>
</reference>
<dbReference type="InterPro" id="IPR012337">
    <property type="entry name" value="RNaseH-like_sf"/>
</dbReference>
<dbReference type="EMBL" id="JARBHB010000008">
    <property type="protein sequence ID" value="KAJ8877511.1"/>
    <property type="molecule type" value="Genomic_DNA"/>
</dbReference>
<protein>
    <recommendedName>
        <fullName evidence="1">HAT C-terminal dimerisation domain-containing protein</fullName>
    </recommendedName>
</protein>
<name>A0ABQ9GZR3_9NEOP</name>
<comment type="caution">
    <text evidence="2">The sequence shown here is derived from an EMBL/GenBank/DDBJ whole genome shotgun (WGS) entry which is preliminary data.</text>
</comment>
<proteinExistence type="predicted"/>
<gene>
    <name evidence="2" type="ORF">PR048_021966</name>
</gene>
<evidence type="ECO:0000313" key="2">
    <source>
        <dbReference type="EMBL" id="KAJ8877511.1"/>
    </source>
</evidence>
<keyword evidence="3" id="KW-1185">Reference proteome</keyword>
<dbReference type="Proteomes" id="UP001159363">
    <property type="component" value="Chromosome 7"/>
</dbReference>
<dbReference type="InterPro" id="IPR008906">
    <property type="entry name" value="HATC_C_dom"/>
</dbReference>
<accession>A0ABQ9GZR3</accession>
<dbReference type="SUPFAM" id="SSF53098">
    <property type="entry name" value="Ribonuclease H-like"/>
    <property type="match status" value="1"/>
</dbReference>
<evidence type="ECO:0000313" key="3">
    <source>
        <dbReference type="Proteomes" id="UP001159363"/>
    </source>
</evidence>
<dbReference type="Pfam" id="PF05699">
    <property type="entry name" value="Dimer_Tnp_hAT"/>
    <property type="match status" value="1"/>
</dbReference>
<feature type="domain" description="HAT C-terminal dimerisation" evidence="1">
    <location>
        <begin position="70"/>
        <end position="107"/>
    </location>
</feature>
<organism evidence="2 3">
    <name type="scientific">Dryococelus australis</name>
    <dbReference type="NCBI Taxonomy" id="614101"/>
    <lineage>
        <taxon>Eukaryota</taxon>
        <taxon>Metazoa</taxon>
        <taxon>Ecdysozoa</taxon>
        <taxon>Arthropoda</taxon>
        <taxon>Hexapoda</taxon>
        <taxon>Insecta</taxon>
        <taxon>Pterygota</taxon>
        <taxon>Neoptera</taxon>
        <taxon>Polyneoptera</taxon>
        <taxon>Phasmatodea</taxon>
        <taxon>Verophasmatodea</taxon>
        <taxon>Anareolatae</taxon>
        <taxon>Phasmatidae</taxon>
        <taxon>Eurycanthinae</taxon>
        <taxon>Dryococelus</taxon>
    </lineage>
</organism>
<evidence type="ECO:0000259" key="1">
    <source>
        <dbReference type="Pfam" id="PF05699"/>
    </source>
</evidence>